<dbReference type="EMBL" id="BQKI01000088">
    <property type="protein sequence ID" value="GJN36249.1"/>
    <property type="molecule type" value="Genomic_DNA"/>
</dbReference>
<protein>
    <recommendedName>
        <fullName evidence="7">ABC-2 type transporter transmembrane domain-containing protein</fullName>
    </recommendedName>
</protein>
<feature type="transmembrane region" description="Helical" evidence="6">
    <location>
        <begin position="66"/>
        <end position="85"/>
    </location>
</feature>
<comment type="caution">
    <text evidence="8">The sequence shown here is derived from an EMBL/GenBank/DDBJ whole genome shotgun (WGS) entry which is preliminary data.</text>
</comment>
<evidence type="ECO:0000313" key="8">
    <source>
        <dbReference type="EMBL" id="GJN36249.1"/>
    </source>
</evidence>
<keyword evidence="2" id="KW-0813">Transport</keyword>
<name>A0AAV5FKG3_ELECO</name>
<evidence type="ECO:0000256" key="6">
    <source>
        <dbReference type="SAM" id="Phobius"/>
    </source>
</evidence>
<evidence type="ECO:0000256" key="3">
    <source>
        <dbReference type="ARBA" id="ARBA00022692"/>
    </source>
</evidence>
<sequence>MDRKISYVLSNAVVTFPPLVLLSLAFATTTFFAVGLAGGRKAFLFFVAVMLSFFWVRSGFVTFLSAVVPQVMIGYTMVVAIVAYFSRVVQMFDGSPIGGMPEAVKVRVLGAISSVLGTNITAAAEKGVVFLEEEEDRAAEAAALVASISAVAVISWVS</sequence>
<dbReference type="PANTHER" id="PTHR48041:SF40">
    <property type="entry name" value="OS05G0120200 PROTEIN"/>
    <property type="match status" value="1"/>
</dbReference>
<feature type="transmembrane region" description="Helical" evidence="6">
    <location>
        <begin position="12"/>
        <end position="35"/>
    </location>
</feature>
<evidence type="ECO:0000256" key="2">
    <source>
        <dbReference type="ARBA" id="ARBA00022448"/>
    </source>
</evidence>
<dbReference type="GO" id="GO:0016020">
    <property type="term" value="C:membrane"/>
    <property type="evidence" value="ECO:0007669"/>
    <property type="project" value="UniProtKB-SubCell"/>
</dbReference>
<proteinExistence type="predicted"/>
<keyword evidence="4 6" id="KW-1133">Transmembrane helix</keyword>
<reference evidence="8" key="1">
    <citation type="journal article" date="2018" name="DNA Res.">
        <title>Multiple hybrid de novo genome assembly of finger millet, an orphan allotetraploid crop.</title>
        <authorList>
            <person name="Hatakeyama M."/>
            <person name="Aluri S."/>
            <person name="Balachadran M.T."/>
            <person name="Sivarajan S.R."/>
            <person name="Patrignani A."/>
            <person name="Gruter S."/>
            <person name="Poveda L."/>
            <person name="Shimizu-Inatsugi R."/>
            <person name="Baeten J."/>
            <person name="Francoijs K.J."/>
            <person name="Nataraja K.N."/>
            <person name="Reddy Y.A.N."/>
            <person name="Phadnis S."/>
            <person name="Ravikumar R.L."/>
            <person name="Schlapbach R."/>
            <person name="Sreeman S.M."/>
            <person name="Shimizu K.K."/>
        </authorList>
    </citation>
    <scope>NUCLEOTIDE SEQUENCE</scope>
</reference>
<evidence type="ECO:0000256" key="5">
    <source>
        <dbReference type="ARBA" id="ARBA00023136"/>
    </source>
</evidence>
<organism evidence="8 9">
    <name type="scientific">Eleusine coracana subsp. coracana</name>
    <dbReference type="NCBI Taxonomy" id="191504"/>
    <lineage>
        <taxon>Eukaryota</taxon>
        <taxon>Viridiplantae</taxon>
        <taxon>Streptophyta</taxon>
        <taxon>Embryophyta</taxon>
        <taxon>Tracheophyta</taxon>
        <taxon>Spermatophyta</taxon>
        <taxon>Magnoliopsida</taxon>
        <taxon>Liliopsida</taxon>
        <taxon>Poales</taxon>
        <taxon>Poaceae</taxon>
        <taxon>PACMAD clade</taxon>
        <taxon>Chloridoideae</taxon>
        <taxon>Cynodonteae</taxon>
        <taxon>Eleusininae</taxon>
        <taxon>Eleusine</taxon>
    </lineage>
</organism>
<dbReference type="AlphaFoldDB" id="A0AAV5FKG3"/>
<reference evidence="8" key="2">
    <citation type="submission" date="2021-12" db="EMBL/GenBank/DDBJ databases">
        <title>Resequencing data analysis of finger millet.</title>
        <authorList>
            <person name="Hatakeyama M."/>
            <person name="Aluri S."/>
            <person name="Balachadran M.T."/>
            <person name="Sivarajan S.R."/>
            <person name="Poveda L."/>
            <person name="Shimizu-Inatsugi R."/>
            <person name="Schlapbach R."/>
            <person name="Sreeman S.M."/>
            <person name="Shimizu K.K."/>
        </authorList>
    </citation>
    <scope>NUCLEOTIDE SEQUENCE</scope>
</reference>
<dbReference type="Proteomes" id="UP001054889">
    <property type="component" value="Unassembled WGS sequence"/>
</dbReference>
<dbReference type="InterPro" id="IPR050352">
    <property type="entry name" value="ABCG_transporters"/>
</dbReference>
<evidence type="ECO:0000256" key="4">
    <source>
        <dbReference type="ARBA" id="ARBA00022989"/>
    </source>
</evidence>
<keyword evidence="9" id="KW-1185">Reference proteome</keyword>
<keyword evidence="3 6" id="KW-0812">Transmembrane</keyword>
<dbReference type="InterPro" id="IPR013525">
    <property type="entry name" value="ABC2_TM"/>
</dbReference>
<evidence type="ECO:0000313" key="9">
    <source>
        <dbReference type="Proteomes" id="UP001054889"/>
    </source>
</evidence>
<keyword evidence="5 6" id="KW-0472">Membrane</keyword>
<gene>
    <name evidence="8" type="primary">gb25092</name>
    <name evidence="8" type="ORF">PR202_gb25092</name>
</gene>
<comment type="subcellular location">
    <subcellularLocation>
        <location evidence="1">Membrane</location>
        <topology evidence="1">Multi-pass membrane protein</topology>
    </subcellularLocation>
</comment>
<feature type="transmembrane region" description="Helical" evidence="6">
    <location>
        <begin position="42"/>
        <end position="60"/>
    </location>
</feature>
<evidence type="ECO:0000259" key="7">
    <source>
        <dbReference type="Pfam" id="PF01061"/>
    </source>
</evidence>
<feature type="domain" description="ABC-2 type transporter transmembrane" evidence="7">
    <location>
        <begin position="5"/>
        <end position="85"/>
    </location>
</feature>
<accession>A0AAV5FKG3</accession>
<dbReference type="PANTHER" id="PTHR48041">
    <property type="entry name" value="ABC TRANSPORTER G FAMILY MEMBER 28"/>
    <property type="match status" value="1"/>
</dbReference>
<dbReference type="Pfam" id="PF01061">
    <property type="entry name" value="ABC2_membrane"/>
    <property type="match status" value="1"/>
</dbReference>
<dbReference type="GO" id="GO:0140359">
    <property type="term" value="F:ABC-type transporter activity"/>
    <property type="evidence" value="ECO:0007669"/>
    <property type="project" value="InterPro"/>
</dbReference>
<evidence type="ECO:0000256" key="1">
    <source>
        <dbReference type="ARBA" id="ARBA00004141"/>
    </source>
</evidence>